<dbReference type="Pfam" id="PF00126">
    <property type="entry name" value="HTH_1"/>
    <property type="match status" value="1"/>
</dbReference>
<accession>A0ABV6AIR5</accession>
<dbReference type="InterPro" id="IPR036388">
    <property type="entry name" value="WH-like_DNA-bd_sf"/>
</dbReference>
<dbReference type="CDD" id="cd05466">
    <property type="entry name" value="PBP2_LTTR_substrate"/>
    <property type="match status" value="1"/>
</dbReference>
<comment type="caution">
    <text evidence="6">The sequence shown here is derived from an EMBL/GenBank/DDBJ whole genome shotgun (WGS) entry which is preliminary data.</text>
</comment>
<dbReference type="Gene3D" id="3.40.190.290">
    <property type="match status" value="1"/>
</dbReference>
<dbReference type="SUPFAM" id="SSF46785">
    <property type="entry name" value="Winged helix' DNA-binding domain"/>
    <property type="match status" value="1"/>
</dbReference>
<dbReference type="Pfam" id="PF03466">
    <property type="entry name" value="LysR_substrate"/>
    <property type="match status" value="1"/>
</dbReference>
<dbReference type="InterPro" id="IPR050950">
    <property type="entry name" value="HTH-type_LysR_regulators"/>
</dbReference>
<dbReference type="InterPro" id="IPR036390">
    <property type="entry name" value="WH_DNA-bd_sf"/>
</dbReference>
<keyword evidence="4" id="KW-0804">Transcription</keyword>
<sequence length="291" mass="32326">MSIDLQRLAAFHLVAERGSLRKVAQELKLTVPAVSTRIRLLEEDLKIRLFDRHPNSLVLTPAGRQFRTEIAIVFSRLEDALSLLDTHRAHKQKIRISAGSNVVRLVSRQINAFLKVNDDVEISIEINGSATTADLVASGQVDIGIGYFRNALSDNLQRLFIMRSNIAFVCVEQHNLAARQDLSLRDVLQTQLVMIPGDSELRSSLSHAFAQEELGPLEITEVGSCQSALDMAIGGEKIAIVHAACIRNLDPQLKWLNLTDHSDCLDLSVIYRNSKNILIGQLAQYLSRDAT</sequence>
<comment type="similarity">
    <text evidence="1">Belongs to the LysR transcriptional regulatory family.</text>
</comment>
<evidence type="ECO:0000259" key="5">
    <source>
        <dbReference type="PROSITE" id="PS50931"/>
    </source>
</evidence>
<dbReference type="EMBL" id="JBHMAA010000018">
    <property type="protein sequence ID" value="MFB9950511.1"/>
    <property type="molecule type" value="Genomic_DNA"/>
</dbReference>
<evidence type="ECO:0000313" key="7">
    <source>
        <dbReference type="Proteomes" id="UP001589692"/>
    </source>
</evidence>
<protein>
    <submittedName>
        <fullName evidence="6">LysR substrate-binding domain-containing protein</fullName>
    </submittedName>
</protein>
<dbReference type="InterPro" id="IPR005119">
    <property type="entry name" value="LysR_subst-bd"/>
</dbReference>
<keyword evidence="2" id="KW-0805">Transcription regulation</keyword>
<evidence type="ECO:0000313" key="6">
    <source>
        <dbReference type="EMBL" id="MFB9950511.1"/>
    </source>
</evidence>
<gene>
    <name evidence="6" type="ORF">ACFFP0_16775</name>
</gene>
<evidence type="ECO:0000256" key="2">
    <source>
        <dbReference type="ARBA" id="ARBA00023015"/>
    </source>
</evidence>
<dbReference type="InterPro" id="IPR000847">
    <property type="entry name" value="LysR_HTH_N"/>
</dbReference>
<feature type="domain" description="HTH lysR-type" evidence="5">
    <location>
        <begin position="3"/>
        <end position="60"/>
    </location>
</feature>
<evidence type="ECO:0000256" key="4">
    <source>
        <dbReference type="ARBA" id="ARBA00023163"/>
    </source>
</evidence>
<dbReference type="SUPFAM" id="SSF53850">
    <property type="entry name" value="Periplasmic binding protein-like II"/>
    <property type="match status" value="1"/>
</dbReference>
<dbReference type="Proteomes" id="UP001589692">
    <property type="component" value="Unassembled WGS sequence"/>
</dbReference>
<name>A0ABV6AIR5_9HYPH</name>
<keyword evidence="3" id="KW-0238">DNA-binding</keyword>
<evidence type="ECO:0000256" key="1">
    <source>
        <dbReference type="ARBA" id="ARBA00009437"/>
    </source>
</evidence>
<dbReference type="PROSITE" id="PS50931">
    <property type="entry name" value="HTH_LYSR"/>
    <property type="match status" value="1"/>
</dbReference>
<proteinExistence type="inferred from homology"/>
<organism evidence="6 7">
    <name type="scientific">Rhizobium puerariae</name>
    <dbReference type="NCBI Taxonomy" id="1585791"/>
    <lineage>
        <taxon>Bacteria</taxon>
        <taxon>Pseudomonadati</taxon>
        <taxon>Pseudomonadota</taxon>
        <taxon>Alphaproteobacteria</taxon>
        <taxon>Hyphomicrobiales</taxon>
        <taxon>Rhizobiaceae</taxon>
        <taxon>Rhizobium/Agrobacterium group</taxon>
        <taxon>Rhizobium</taxon>
    </lineage>
</organism>
<dbReference type="RefSeq" id="WP_377263015.1">
    <property type="nucleotide sequence ID" value="NZ_JBHMAA010000018.1"/>
</dbReference>
<evidence type="ECO:0000256" key="3">
    <source>
        <dbReference type="ARBA" id="ARBA00023125"/>
    </source>
</evidence>
<reference evidence="6 7" key="1">
    <citation type="submission" date="2024-09" db="EMBL/GenBank/DDBJ databases">
        <authorList>
            <person name="Sun Q."/>
            <person name="Mori K."/>
        </authorList>
    </citation>
    <scope>NUCLEOTIDE SEQUENCE [LARGE SCALE GENOMIC DNA]</scope>
    <source>
        <strain evidence="6 7">TBRC 4938</strain>
    </source>
</reference>
<keyword evidence="7" id="KW-1185">Reference proteome</keyword>
<dbReference type="Gene3D" id="1.10.10.10">
    <property type="entry name" value="Winged helix-like DNA-binding domain superfamily/Winged helix DNA-binding domain"/>
    <property type="match status" value="1"/>
</dbReference>
<dbReference type="PANTHER" id="PTHR30419">
    <property type="entry name" value="HTH-TYPE TRANSCRIPTIONAL REGULATOR YBHD"/>
    <property type="match status" value="1"/>
</dbReference>